<organism evidence="2 3">
    <name type="scientific">Paramecium sonneborni</name>
    <dbReference type="NCBI Taxonomy" id="65129"/>
    <lineage>
        <taxon>Eukaryota</taxon>
        <taxon>Sar</taxon>
        <taxon>Alveolata</taxon>
        <taxon>Ciliophora</taxon>
        <taxon>Intramacronucleata</taxon>
        <taxon>Oligohymenophorea</taxon>
        <taxon>Peniculida</taxon>
        <taxon>Parameciidae</taxon>
        <taxon>Paramecium</taxon>
    </lineage>
</organism>
<dbReference type="AlphaFoldDB" id="A0A8S1N8P7"/>
<evidence type="ECO:0000313" key="2">
    <source>
        <dbReference type="EMBL" id="CAD8089140.1"/>
    </source>
</evidence>
<gene>
    <name evidence="2" type="ORF">PSON_ATCC_30995.1.T0530303</name>
</gene>
<keyword evidence="3" id="KW-1185">Reference proteome</keyword>
<feature type="region of interest" description="Disordered" evidence="1">
    <location>
        <begin position="88"/>
        <end position="107"/>
    </location>
</feature>
<protein>
    <submittedName>
        <fullName evidence="2">Uncharacterized protein</fullName>
    </submittedName>
</protein>
<sequence>MKNNSNQELRSDNQFWRNSCLIDIFYIIRIQPQFLRRQAEFYTNSNSISKKMYFNFQSIQNITINELDAVIIEKFILHTYHKPKLSDIQKTRSKYDKSKRRQAQGRAKPKWKRSLFQLSIRSFVSILQSQQVESHSRFGKGKNIQFYYLKDRLHNSQKKINKI</sequence>
<accession>A0A8S1N8P7</accession>
<reference evidence="2" key="1">
    <citation type="submission" date="2021-01" db="EMBL/GenBank/DDBJ databases">
        <authorList>
            <consortium name="Genoscope - CEA"/>
            <person name="William W."/>
        </authorList>
    </citation>
    <scope>NUCLEOTIDE SEQUENCE</scope>
</reference>
<name>A0A8S1N8P7_9CILI</name>
<dbReference type="EMBL" id="CAJJDN010000053">
    <property type="protein sequence ID" value="CAD8089140.1"/>
    <property type="molecule type" value="Genomic_DNA"/>
</dbReference>
<evidence type="ECO:0000313" key="3">
    <source>
        <dbReference type="Proteomes" id="UP000692954"/>
    </source>
</evidence>
<feature type="compositionally biased region" description="Basic residues" evidence="1">
    <location>
        <begin position="97"/>
        <end position="107"/>
    </location>
</feature>
<proteinExistence type="predicted"/>
<comment type="caution">
    <text evidence="2">The sequence shown here is derived from an EMBL/GenBank/DDBJ whole genome shotgun (WGS) entry which is preliminary data.</text>
</comment>
<evidence type="ECO:0000256" key="1">
    <source>
        <dbReference type="SAM" id="MobiDB-lite"/>
    </source>
</evidence>
<dbReference type="Proteomes" id="UP000692954">
    <property type="component" value="Unassembled WGS sequence"/>
</dbReference>